<dbReference type="Gene3D" id="3.30.530.20">
    <property type="match status" value="2"/>
</dbReference>
<comment type="similarity">
    <text evidence="1">Belongs to the AHA1 family.</text>
</comment>
<gene>
    <name evidence="4" type="ORF">CLV70_110117</name>
</gene>
<dbReference type="InterPro" id="IPR023393">
    <property type="entry name" value="START-like_dom_sf"/>
</dbReference>
<organism evidence="4 5">
    <name type="scientific">Pseudosporangium ferrugineum</name>
    <dbReference type="NCBI Taxonomy" id="439699"/>
    <lineage>
        <taxon>Bacteria</taxon>
        <taxon>Bacillati</taxon>
        <taxon>Actinomycetota</taxon>
        <taxon>Actinomycetes</taxon>
        <taxon>Micromonosporales</taxon>
        <taxon>Micromonosporaceae</taxon>
        <taxon>Pseudosporangium</taxon>
    </lineage>
</organism>
<dbReference type="Pfam" id="PF08327">
    <property type="entry name" value="AHSA1"/>
    <property type="match status" value="1"/>
</dbReference>
<accession>A0A2T0S2A6</accession>
<dbReference type="Proteomes" id="UP000239209">
    <property type="component" value="Unassembled WGS sequence"/>
</dbReference>
<evidence type="ECO:0000313" key="4">
    <source>
        <dbReference type="EMBL" id="PRY27530.1"/>
    </source>
</evidence>
<comment type="caution">
    <text evidence="4">The sequence shown here is derived from an EMBL/GenBank/DDBJ whole genome shotgun (WGS) entry which is preliminary data.</text>
</comment>
<evidence type="ECO:0000256" key="1">
    <source>
        <dbReference type="ARBA" id="ARBA00006817"/>
    </source>
</evidence>
<dbReference type="AlphaFoldDB" id="A0A2T0S2A6"/>
<evidence type="ECO:0000256" key="2">
    <source>
        <dbReference type="SAM" id="MobiDB-lite"/>
    </source>
</evidence>
<dbReference type="RefSeq" id="WP_342750392.1">
    <property type="nucleotide sequence ID" value="NZ_PVZG01000010.1"/>
</dbReference>
<name>A0A2T0S2A6_9ACTN</name>
<feature type="domain" description="Activator of Hsp90 ATPase homologue 1/2-like C-terminal" evidence="3">
    <location>
        <begin position="21"/>
        <end position="85"/>
    </location>
</feature>
<evidence type="ECO:0000313" key="5">
    <source>
        <dbReference type="Proteomes" id="UP000239209"/>
    </source>
</evidence>
<dbReference type="EMBL" id="PVZG01000010">
    <property type="protein sequence ID" value="PRY27530.1"/>
    <property type="molecule type" value="Genomic_DNA"/>
</dbReference>
<dbReference type="SUPFAM" id="SSF55961">
    <property type="entry name" value="Bet v1-like"/>
    <property type="match status" value="2"/>
</dbReference>
<protein>
    <submittedName>
        <fullName evidence="4">Activator of Hsp90 ATPase-like protein</fullName>
    </submittedName>
</protein>
<dbReference type="InterPro" id="IPR013538">
    <property type="entry name" value="ASHA1/2-like_C"/>
</dbReference>
<feature type="compositionally biased region" description="Gly residues" evidence="2">
    <location>
        <begin position="86"/>
        <end position="109"/>
    </location>
</feature>
<feature type="region of interest" description="Disordered" evidence="2">
    <location>
        <begin position="79"/>
        <end position="165"/>
    </location>
</feature>
<reference evidence="4 5" key="1">
    <citation type="submission" date="2018-03" db="EMBL/GenBank/DDBJ databases">
        <title>Genomic Encyclopedia of Archaeal and Bacterial Type Strains, Phase II (KMG-II): from individual species to whole genera.</title>
        <authorList>
            <person name="Goeker M."/>
        </authorList>
    </citation>
    <scope>NUCLEOTIDE SEQUENCE [LARGE SCALE GENOMIC DNA]</scope>
    <source>
        <strain evidence="4 5">DSM 45348</strain>
    </source>
</reference>
<sequence length="237" mass="23848">MSLIPTGRLLGNDLVLTRTFRAPVEDVWASITDPARTARWFGPWEGEAGVGRTVKVQMAHEEGRPWMDMVIDACEPPHRLAISAGGEPGGESGGGGEPEGGDESSGGGEPGDDGESKAGGGVEGGGESGGGGNSGAGDEPAGGDGSGSGDEPGGAGGSGDGGDGGFGGWHLELVLTEVGGVTELRFTQRLGGTAGVGEVGPGWEYYLDGLVAAREGRAMPDFGDYYPAMKDHFEAQR</sequence>
<evidence type="ECO:0000259" key="3">
    <source>
        <dbReference type="Pfam" id="PF08327"/>
    </source>
</evidence>
<proteinExistence type="inferred from homology"/>
<feature type="compositionally biased region" description="Gly residues" evidence="2">
    <location>
        <begin position="117"/>
        <end position="165"/>
    </location>
</feature>
<keyword evidence="5" id="KW-1185">Reference proteome</keyword>